<sequence>MARLRFWERKKTTEEVEMKLTTQLTHLLMGTEQPSKPPSPRRVRKLTRRLYDTDTFKKVLENLKKLSSPVLHDHGPTVVEHNLDDDPERMMKVTLYWWGYEILLPTQFIKCLEKEWNRSFIVFSALVAMATVVPHLQPLVGIISAYVNLSFAFIYREDHGHGVILSATWALPLLMVPVGLLNDGSDIMELERHDSVIEMTEIDRLADSLIISKSTS</sequence>
<accession>A0ABR2WW10</accession>
<comment type="caution">
    <text evidence="2">The sequence shown here is derived from an EMBL/GenBank/DDBJ whole genome shotgun (WGS) entry which is preliminary data.</text>
</comment>
<evidence type="ECO:0000313" key="3">
    <source>
        <dbReference type="Proteomes" id="UP001479436"/>
    </source>
</evidence>
<dbReference type="EMBL" id="JASJQH010000235">
    <property type="protein sequence ID" value="KAK9765702.1"/>
    <property type="molecule type" value="Genomic_DNA"/>
</dbReference>
<name>A0ABR2WW10_9FUNG</name>
<protein>
    <submittedName>
        <fullName evidence="2">Uncharacterized protein</fullName>
    </submittedName>
</protein>
<evidence type="ECO:0000256" key="1">
    <source>
        <dbReference type="SAM" id="Phobius"/>
    </source>
</evidence>
<evidence type="ECO:0000313" key="2">
    <source>
        <dbReference type="EMBL" id="KAK9765702.1"/>
    </source>
</evidence>
<keyword evidence="1" id="KW-1133">Transmembrane helix</keyword>
<keyword evidence="3" id="KW-1185">Reference proteome</keyword>
<organism evidence="2 3">
    <name type="scientific">Basidiobolus ranarum</name>
    <dbReference type="NCBI Taxonomy" id="34480"/>
    <lineage>
        <taxon>Eukaryota</taxon>
        <taxon>Fungi</taxon>
        <taxon>Fungi incertae sedis</taxon>
        <taxon>Zoopagomycota</taxon>
        <taxon>Entomophthoromycotina</taxon>
        <taxon>Basidiobolomycetes</taxon>
        <taxon>Basidiobolales</taxon>
        <taxon>Basidiobolaceae</taxon>
        <taxon>Basidiobolus</taxon>
    </lineage>
</organism>
<gene>
    <name evidence="2" type="ORF">K7432_005749</name>
</gene>
<keyword evidence="1" id="KW-0812">Transmembrane</keyword>
<reference evidence="2 3" key="1">
    <citation type="submission" date="2023-04" db="EMBL/GenBank/DDBJ databases">
        <title>Genome of Basidiobolus ranarum AG-B5.</title>
        <authorList>
            <person name="Stajich J.E."/>
            <person name="Carter-House D."/>
            <person name="Gryganskyi A."/>
        </authorList>
    </citation>
    <scope>NUCLEOTIDE SEQUENCE [LARGE SCALE GENOMIC DNA]</scope>
    <source>
        <strain evidence="2 3">AG-B5</strain>
    </source>
</reference>
<dbReference type="Proteomes" id="UP001479436">
    <property type="component" value="Unassembled WGS sequence"/>
</dbReference>
<feature type="transmembrane region" description="Helical" evidence="1">
    <location>
        <begin position="120"/>
        <end position="143"/>
    </location>
</feature>
<feature type="transmembrane region" description="Helical" evidence="1">
    <location>
        <begin position="163"/>
        <end position="182"/>
    </location>
</feature>
<keyword evidence="1" id="KW-0472">Membrane</keyword>
<proteinExistence type="predicted"/>